<dbReference type="CDD" id="cd01185">
    <property type="entry name" value="INTN1_C_like"/>
    <property type="match status" value="1"/>
</dbReference>
<dbReference type="PANTHER" id="PTHR30349">
    <property type="entry name" value="PHAGE INTEGRASE-RELATED"/>
    <property type="match status" value="1"/>
</dbReference>
<keyword evidence="7" id="KW-1185">Reference proteome</keyword>
<dbReference type="InterPro" id="IPR011010">
    <property type="entry name" value="DNA_brk_join_enz"/>
</dbReference>
<comment type="caution">
    <text evidence="6">The sequence shown here is derived from an EMBL/GenBank/DDBJ whole genome shotgun (WGS) entry which is preliminary data.</text>
</comment>
<dbReference type="InterPro" id="IPR010998">
    <property type="entry name" value="Integrase_recombinase_N"/>
</dbReference>
<dbReference type="AlphaFoldDB" id="A0A368UKR2"/>
<dbReference type="InterPro" id="IPR013762">
    <property type="entry name" value="Integrase-like_cat_sf"/>
</dbReference>
<dbReference type="GO" id="GO:0015074">
    <property type="term" value="P:DNA integration"/>
    <property type="evidence" value="ECO:0007669"/>
    <property type="project" value="InterPro"/>
</dbReference>
<proteinExistence type="inferred from homology"/>
<evidence type="ECO:0000259" key="5">
    <source>
        <dbReference type="Pfam" id="PF17293"/>
    </source>
</evidence>
<dbReference type="Pfam" id="PF00589">
    <property type="entry name" value="Phage_integrase"/>
    <property type="match status" value="1"/>
</dbReference>
<feature type="domain" description="Arm DNA-binding" evidence="5">
    <location>
        <begin position="7"/>
        <end position="96"/>
    </location>
</feature>
<dbReference type="SUPFAM" id="SSF56349">
    <property type="entry name" value="DNA breaking-rejoining enzymes"/>
    <property type="match status" value="1"/>
</dbReference>
<reference evidence="6 7" key="1">
    <citation type="submission" date="2018-07" db="EMBL/GenBank/DDBJ databases">
        <title>Freshwater and sediment microbial communities from various areas in North America, analyzing microbe dynamics in response to fracking.</title>
        <authorList>
            <person name="Lamendella R."/>
        </authorList>
    </citation>
    <scope>NUCLEOTIDE SEQUENCE [LARGE SCALE GENOMIC DNA]</scope>
    <source>
        <strain evidence="6 7">160A</strain>
    </source>
</reference>
<dbReference type="InterPro" id="IPR050090">
    <property type="entry name" value="Tyrosine_recombinase_XerCD"/>
</dbReference>
<dbReference type="Proteomes" id="UP000252733">
    <property type="component" value="Unassembled WGS sequence"/>
</dbReference>
<dbReference type="InterPro" id="IPR002104">
    <property type="entry name" value="Integrase_catalytic"/>
</dbReference>
<feature type="domain" description="Tyr recombinase" evidence="4">
    <location>
        <begin position="246"/>
        <end position="404"/>
    </location>
</feature>
<dbReference type="RefSeq" id="WP_114437899.1">
    <property type="nucleotide sequence ID" value="NZ_QPIZ01000029.1"/>
</dbReference>
<dbReference type="GO" id="GO:0006310">
    <property type="term" value="P:DNA recombination"/>
    <property type="evidence" value="ECO:0007669"/>
    <property type="project" value="UniProtKB-KW"/>
</dbReference>
<dbReference type="PANTHER" id="PTHR30349:SF64">
    <property type="entry name" value="PROPHAGE INTEGRASE INTD-RELATED"/>
    <property type="match status" value="1"/>
</dbReference>
<keyword evidence="3" id="KW-0233">DNA recombination</keyword>
<dbReference type="Gene3D" id="1.10.443.10">
    <property type="entry name" value="Intergrase catalytic core"/>
    <property type="match status" value="1"/>
</dbReference>
<evidence type="ECO:0000313" key="6">
    <source>
        <dbReference type="EMBL" id="RCW29296.1"/>
    </source>
</evidence>
<protein>
    <submittedName>
        <fullName evidence="6">Site-specific recombinase XerD</fullName>
    </submittedName>
</protein>
<evidence type="ECO:0000256" key="2">
    <source>
        <dbReference type="ARBA" id="ARBA00023125"/>
    </source>
</evidence>
<evidence type="ECO:0000256" key="3">
    <source>
        <dbReference type="ARBA" id="ARBA00023172"/>
    </source>
</evidence>
<organism evidence="6 7">
    <name type="scientific">Marinilabilia salmonicolor</name>
    <dbReference type="NCBI Taxonomy" id="989"/>
    <lineage>
        <taxon>Bacteria</taxon>
        <taxon>Pseudomonadati</taxon>
        <taxon>Bacteroidota</taxon>
        <taxon>Bacteroidia</taxon>
        <taxon>Marinilabiliales</taxon>
        <taxon>Marinilabiliaceae</taxon>
        <taxon>Marinilabilia</taxon>
    </lineage>
</organism>
<keyword evidence="2" id="KW-0238">DNA-binding</keyword>
<evidence type="ECO:0000313" key="7">
    <source>
        <dbReference type="Proteomes" id="UP000252733"/>
    </source>
</evidence>
<dbReference type="Pfam" id="PF17293">
    <property type="entry name" value="Arm-DNA-bind_5"/>
    <property type="match status" value="1"/>
</dbReference>
<dbReference type="EMBL" id="QPIZ01000029">
    <property type="protein sequence ID" value="RCW29296.1"/>
    <property type="molecule type" value="Genomic_DNA"/>
</dbReference>
<sequence length="421" mass="49577">MLTINFYRKTTTPNKKGKVPVVAQISYDYRKYRKSIGAVVPAHWNEKTQRLKVSASTGEDAKDYIRFNRLLDDLSSRLKDYYNKLILEKRKATEQEIRQLLSLESDETIQGEVDFFETFEQYINGQRAFLASNTIKSIVTVKNYLMKFQRETGFKVTFGSIDSRFSDKLMDYSFKTRKIDNDYFAKHASVLKQFLRWSAKRGYFQGEIPEELYAIKEKENEVIFLTMEELKILTEFDFKIERLRRVRDKFCFACYTGLRHCDVASLVWENIVDGSIRKSHNKTQNFVYTPLNKQALKILEKYKNEPMPLPVISSQKTNKYLQECCKLIAKDQEANKLFNRRILRKRAIGREIEQKAIPLYDAITFHVGRKTFITNSLMLGVNLQVLQEMGAPKKQKDLKKYLKITDAYKNQVMKDTWDRVS</sequence>
<comment type="similarity">
    <text evidence="1">Belongs to the 'phage' integrase family.</text>
</comment>
<evidence type="ECO:0000259" key="4">
    <source>
        <dbReference type="Pfam" id="PF00589"/>
    </source>
</evidence>
<name>A0A368UKR2_9BACT</name>
<gene>
    <name evidence="6" type="ORF">DFO77_12919</name>
</gene>
<evidence type="ECO:0000256" key="1">
    <source>
        <dbReference type="ARBA" id="ARBA00008857"/>
    </source>
</evidence>
<dbReference type="Gene3D" id="1.10.150.130">
    <property type="match status" value="1"/>
</dbReference>
<dbReference type="InterPro" id="IPR035386">
    <property type="entry name" value="Arm-DNA-bind_5"/>
</dbReference>
<dbReference type="GO" id="GO:0003677">
    <property type="term" value="F:DNA binding"/>
    <property type="evidence" value="ECO:0007669"/>
    <property type="project" value="UniProtKB-KW"/>
</dbReference>
<accession>A0A368UKR2</accession>